<evidence type="ECO:0008006" key="3">
    <source>
        <dbReference type="Google" id="ProtNLM"/>
    </source>
</evidence>
<reference evidence="1" key="1">
    <citation type="submission" date="2023-07" db="EMBL/GenBank/DDBJ databases">
        <title>Sequencing the genomes of 1000 actinobacteria strains.</title>
        <authorList>
            <person name="Klenk H.-P."/>
        </authorList>
    </citation>
    <scope>NUCLEOTIDE SEQUENCE</scope>
    <source>
        <strain evidence="1">DSM 13068</strain>
    </source>
</reference>
<evidence type="ECO:0000313" key="2">
    <source>
        <dbReference type="Proteomes" id="UP001180715"/>
    </source>
</evidence>
<sequence length="54" mass="6148">MRVLSLDRAERSAVAHEIRRYQDYRVRIGDDLHASHVLVGHGETDPPDITPQVV</sequence>
<comment type="caution">
    <text evidence="1">The sequence shown here is derived from an EMBL/GenBank/DDBJ whole genome shotgun (WGS) entry which is preliminary data.</text>
</comment>
<accession>A0ABU1Z152</accession>
<organism evidence="1 2">
    <name type="scientific">Pseudoglutamicibacter albus</name>
    <dbReference type="NCBI Taxonomy" id="98671"/>
    <lineage>
        <taxon>Bacteria</taxon>
        <taxon>Bacillati</taxon>
        <taxon>Actinomycetota</taxon>
        <taxon>Actinomycetes</taxon>
        <taxon>Micrococcales</taxon>
        <taxon>Micrococcaceae</taxon>
        <taxon>Pseudoglutamicibacter</taxon>
    </lineage>
</organism>
<dbReference type="EMBL" id="JAVDXX010000001">
    <property type="protein sequence ID" value="MDR7294341.1"/>
    <property type="molecule type" value="Genomic_DNA"/>
</dbReference>
<protein>
    <recommendedName>
        <fullName evidence="3">GNAT family N-acetyltransferase</fullName>
    </recommendedName>
</protein>
<proteinExistence type="predicted"/>
<keyword evidence="2" id="KW-1185">Reference proteome</keyword>
<gene>
    <name evidence="1" type="ORF">J2S67_001609</name>
</gene>
<name>A0ABU1Z152_9MICC</name>
<evidence type="ECO:0000313" key="1">
    <source>
        <dbReference type="EMBL" id="MDR7294341.1"/>
    </source>
</evidence>
<dbReference type="Proteomes" id="UP001180715">
    <property type="component" value="Unassembled WGS sequence"/>
</dbReference>
<dbReference type="RefSeq" id="WP_176744704.1">
    <property type="nucleotide sequence ID" value="NZ_JAVDXX010000001.1"/>
</dbReference>